<feature type="transmembrane region" description="Helical" evidence="7">
    <location>
        <begin position="162"/>
        <end position="182"/>
    </location>
</feature>
<dbReference type="InterPro" id="IPR032816">
    <property type="entry name" value="VTT_dom"/>
</dbReference>
<evidence type="ECO:0000259" key="8">
    <source>
        <dbReference type="Pfam" id="PF09335"/>
    </source>
</evidence>
<evidence type="ECO:0000256" key="3">
    <source>
        <dbReference type="ARBA" id="ARBA00022475"/>
    </source>
</evidence>
<name>A0ABW8YVQ1_9FLAO</name>
<dbReference type="Pfam" id="PF09335">
    <property type="entry name" value="VTT_dom"/>
    <property type="match status" value="1"/>
</dbReference>
<comment type="subcellular location">
    <subcellularLocation>
        <location evidence="1 7">Cell membrane</location>
        <topology evidence="1 7">Multi-pass membrane protein</topology>
    </subcellularLocation>
</comment>
<dbReference type="Proteomes" id="UP001629156">
    <property type="component" value="Unassembled WGS sequence"/>
</dbReference>
<comment type="similarity">
    <text evidence="2 7">Belongs to the DedA family.</text>
</comment>
<dbReference type="PANTHER" id="PTHR30353:SF0">
    <property type="entry name" value="TRANSMEMBRANE PROTEIN"/>
    <property type="match status" value="1"/>
</dbReference>
<evidence type="ECO:0000313" key="10">
    <source>
        <dbReference type="Proteomes" id="UP001629156"/>
    </source>
</evidence>
<evidence type="ECO:0000313" key="9">
    <source>
        <dbReference type="EMBL" id="MFL9843241.1"/>
    </source>
</evidence>
<keyword evidence="4 7" id="KW-0812">Transmembrane</keyword>
<feature type="domain" description="VTT" evidence="8">
    <location>
        <begin position="48"/>
        <end position="182"/>
    </location>
</feature>
<dbReference type="EMBL" id="JBELPZ010000001">
    <property type="protein sequence ID" value="MFL9843241.1"/>
    <property type="molecule type" value="Genomic_DNA"/>
</dbReference>
<reference evidence="9 10" key="1">
    <citation type="submission" date="2024-06" db="EMBL/GenBank/DDBJ databases">
        <authorList>
            <person name="Kaempfer P."/>
            <person name="Viver T."/>
        </authorList>
    </citation>
    <scope>NUCLEOTIDE SEQUENCE [LARGE SCALE GENOMIC DNA]</scope>
    <source>
        <strain evidence="9 10">ST-119</strain>
    </source>
</reference>
<dbReference type="RefSeq" id="WP_408083475.1">
    <property type="nucleotide sequence ID" value="NZ_JBELPZ010000001.1"/>
</dbReference>
<evidence type="ECO:0000256" key="2">
    <source>
        <dbReference type="ARBA" id="ARBA00010792"/>
    </source>
</evidence>
<organism evidence="9 10">
    <name type="scientific">Flavobacterium rhizosphaerae</name>
    <dbReference type="NCBI Taxonomy" id="3163298"/>
    <lineage>
        <taxon>Bacteria</taxon>
        <taxon>Pseudomonadati</taxon>
        <taxon>Bacteroidota</taxon>
        <taxon>Flavobacteriia</taxon>
        <taxon>Flavobacteriales</taxon>
        <taxon>Flavobacteriaceae</taxon>
        <taxon>Flavobacterium</taxon>
    </lineage>
</organism>
<evidence type="ECO:0000256" key="6">
    <source>
        <dbReference type="ARBA" id="ARBA00023136"/>
    </source>
</evidence>
<accession>A0ABW8YVQ1</accession>
<comment type="caution">
    <text evidence="9">The sequence shown here is derived from an EMBL/GenBank/DDBJ whole genome shotgun (WGS) entry which is preliminary data.</text>
</comment>
<sequence>MNDSFHWTDLLNPEFYINLHIGGVQVGVYVVLFIVFAETGLFAGFFLPGDSLLFLAGIYSDSLMATLFSIDGDFMNVTLLATLVAISGILGNTFGYWFGYRSGGYLYKKEDSFWFKKKYLIQSHEFFEKHGGRAIIFARFIPIIRTFAPIIAGVVKMEKSRFMFFNIISSFMWSFALIFSGHYLNELFRNQFDIDLKSHIELIIIGIIAITTVPLILNAFKGNKVTEQEAIEEAEDDESSILPK</sequence>
<evidence type="ECO:0000256" key="1">
    <source>
        <dbReference type="ARBA" id="ARBA00004651"/>
    </source>
</evidence>
<dbReference type="InterPro" id="IPR032818">
    <property type="entry name" value="DedA-like"/>
</dbReference>
<keyword evidence="3 7" id="KW-1003">Cell membrane</keyword>
<evidence type="ECO:0000256" key="4">
    <source>
        <dbReference type="ARBA" id="ARBA00022692"/>
    </source>
</evidence>
<gene>
    <name evidence="9" type="ORF">ABS766_02305</name>
</gene>
<keyword evidence="10" id="KW-1185">Reference proteome</keyword>
<protein>
    <submittedName>
        <fullName evidence="9">VTT domain-containing protein</fullName>
    </submittedName>
</protein>
<feature type="transmembrane region" description="Helical" evidence="7">
    <location>
        <begin position="26"/>
        <end position="46"/>
    </location>
</feature>
<keyword evidence="5 7" id="KW-1133">Transmembrane helix</keyword>
<dbReference type="PANTHER" id="PTHR30353">
    <property type="entry name" value="INNER MEMBRANE PROTEIN DEDA-RELATED"/>
    <property type="match status" value="1"/>
</dbReference>
<evidence type="ECO:0000256" key="5">
    <source>
        <dbReference type="ARBA" id="ARBA00022989"/>
    </source>
</evidence>
<feature type="transmembrane region" description="Helical" evidence="7">
    <location>
        <begin position="202"/>
        <end position="220"/>
    </location>
</feature>
<proteinExistence type="inferred from homology"/>
<feature type="transmembrane region" description="Helical" evidence="7">
    <location>
        <begin position="77"/>
        <end position="98"/>
    </location>
</feature>
<keyword evidence="6 7" id="KW-0472">Membrane</keyword>
<evidence type="ECO:0000256" key="7">
    <source>
        <dbReference type="RuleBase" id="RU367016"/>
    </source>
</evidence>